<organism evidence="1 2">
    <name type="scientific">Pyrinomonas methylaliphatogenes</name>
    <dbReference type="NCBI Taxonomy" id="454194"/>
    <lineage>
        <taxon>Bacteria</taxon>
        <taxon>Pseudomonadati</taxon>
        <taxon>Acidobacteriota</taxon>
        <taxon>Blastocatellia</taxon>
        <taxon>Blastocatellales</taxon>
        <taxon>Pyrinomonadaceae</taxon>
        <taxon>Pyrinomonas</taxon>
    </lineage>
</organism>
<name>A0A0B6WTZ1_9BACT</name>
<sequence>MIISLASDPVPSKAILGVPVRWLSSASLPETGASRAILGVPVSVLQSALITPRSGAEREMEIGVYRREYGAYWAEKGRREFERLLGRGSSDEEPLHERFADLWTREALDRLAQHLESAPEGAATERLALERLVSAVRFLRLEEAARPVSEELARCERAASKRWEEACDEIAEESDVFRRRALALKALNALGPCDDLRCARYALFDEEARILGSANHLALREAALPTAFSALVAVADRFLERTAEVYAARLREHLQAEAAYAPDLSYADELRFRRLAPFDGLFPAEGLDVIWRAAVEALHVKLDRLADLVVEIGPEGAKEAACFAVDPPRDVRLVVGRSGGLSRYLRLFSEVGRAQYFVWLSPEMADRYPEFVYAPERATEQGHAALFRHLWLDPRWITEHRGLTPTEAQAVARAVALLELHDARRRCALLRVFTETVGGTNVGEAQKESYASSLSEATGFRYEQATFWLDIEAGWDAVTELRAQCFALIWRDRLRTRYGRAWWRSRRARDELIDVWNTGARYHLEELAPLIGAGELDYESMAEMMVEALQVG</sequence>
<proteinExistence type="predicted"/>
<keyword evidence="2" id="KW-1185">Reference proteome</keyword>
<protein>
    <submittedName>
        <fullName evidence="1">Uncharacterized protein</fullName>
    </submittedName>
</protein>
<dbReference type="STRING" id="454194.PYK22_00688"/>
<accession>A0A0B6WTZ1</accession>
<dbReference type="Proteomes" id="UP000031518">
    <property type="component" value="Unassembled WGS sequence"/>
</dbReference>
<reference evidence="1 2" key="2">
    <citation type="submission" date="2015-01" db="EMBL/GenBank/DDBJ databases">
        <title>Complete genome sequence of Pyrinomonas methylaliphatogenes type strain K22T.</title>
        <authorList>
            <person name="Lee K.C.Y."/>
            <person name="Power J.F."/>
            <person name="Dunfield P.F."/>
            <person name="Morgan X.C."/>
            <person name="Huttenhower C."/>
            <person name="Stott M.B."/>
        </authorList>
    </citation>
    <scope>NUCLEOTIDE SEQUENCE [LARGE SCALE GENOMIC DNA]</scope>
    <source>
        <strain evidence="1 2">K22</strain>
    </source>
</reference>
<gene>
    <name evidence="1" type="ORF">PYK22_00688</name>
</gene>
<dbReference type="AlphaFoldDB" id="A0A0B6WTZ1"/>
<dbReference type="EMBL" id="CBXV010000002">
    <property type="protein sequence ID" value="CDM64693.1"/>
    <property type="molecule type" value="Genomic_DNA"/>
</dbReference>
<evidence type="ECO:0000313" key="1">
    <source>
        <dbReference type="EMBL" id="CDM64693.1"/>
    </source>
</evidence>
<evidence type="ECO:0000313" key="2">
    <source>
        <dbReference type="Proteomes" id="UP000031518"/>
    </source>
</evidence>
<reference evidence="1 2" key="1">
    <citation type="submission" date="2013-12" db="EMBL/GenBank/DDBJ databases">
        <authorList>
            <person name="Stott M."/>
        </authorList>
    </citation>
    <scope>NUCLEOTIDE SEQUENCE [LARGE SCALE GENOMIC DNA]</scope>
    <source>
        <strain evidence="1 2">K22</strain>
    </source>
</reference>